<proteinExistence type="predicted"/>
<dbReference type="InterPro" id="IPR003781">
    <property type="entry name" value="CoA-bd"/>
</dbReference>
<dbReference type="EC" id="6.2.1.5" evidence="3"/>
<dbReference type="Pfam" id="PF02629">
    <property type="entry name" value="CoA_binding"/>
    <property type="match status" value="1"/>
</dbReference>
<dbReference type="Pfam" id="PF00549">
    <property type="entry name" value="Ligase_CoA"/>
    <property type="match status" value="1"/>
</dbReference>
<dbReference type="GO" id="GO:0004776">
    <property type="term" value="F:succinate-CoA ligase (GDP-forming) activity"/>
    <property type="evidence" value="ECO:0007669"/>
    <property type="project" value="TreeGrafter"/>
</dbReference>
<evidence type="ECO:0000259" key="1">
    <source>
        <dbReference type="Pfam" id="PF00549"/>
    </source>
</evidence>
<dbReference type="Gene3D" id="3.40.50.261">
    <property type="entry name" value="Succinyl-CoA synthetase domains"/>
    <property type="match status" value="2"/>
</dbReference>
<keyword evidence="3" id="KW-0436">Ligase</keyword>
<dbReference type="NCBIfam" id="NF004760">
    <property type="entry name" value="PRK06091.1"/>
    <property type="match status" value="1"/>
</dbReference>
<dbReference type="GO" id="GO:0004775">
    <property type="term" value="F:succinate-CoA ligase (ADP-forming) activity"/>
    <property type="evidence" value="ECO:0007669"/>
    <property type="project" value="UniProtKB-EC"/>
</dbReference>
<dbReference type="SUPFAM" id="SSF52210">
    <property type="entry name" value="Succinyl-CoA synthetase domains"/>
    <property type="match status" value="2"/>
</dbReference>
<dbReference type="InterPro" id="IPR005811">
    <property type="entry name" value="SUCC_ACL_C"/>
</dbReference>
<evidence type="ECO:0000259" key="2">
    <source>
        <dbReference type="Pfam" id="PF02629"/>
    </source>
</evidence>
<dbReference type="AlphaFoldDB" id="A0A1J5R8K7"/>
<dbReference type="InterPro" id="IPR016102">
    <property type="entry name" value="Succinyl-CoA_synth-like"/>
</dbReference>
<dbReference type="EMBL" id="MLJW01000374">
    <property type="protein sequence ID" value="OIQ88375.1"/>
    <property type="molecule type" value="Genomic_DNA"/>
</dbReference>
<sequence>MLPEKPLIPEGTIPVGGRRKVLPSWRARAVRPYRCTVWYTIEIVVNGELMLTTVVKPNTYQDSVSLMLLSQKLTGLSGVVKVSVMMGTPANKDILRATGFSSAELDSAAAGDLVLGMDLDEGTEVADIVAAAEDALKHQARAGASSGLRTARSLDKSLAIQPDANLALVSIPGEYVAGEVAALLARDLNVMIFSDNVSIDDELALKQVAHERGLLLMGPDCGTAAIAGVPLAFANTVRRGNIGIAGASGTGTQEVMSQIDQLGGGVSSAIGLGGRDLGDTIGGLTCIQALDALDADAATSTIVIISKPPAPSVRAHIEQYAQRLTKNVVVVFLGQKPTTERVGNISYAYTLADAAARAVELAGRGRPAFTASQRWIRGLYTGGTLASEAAMLILDELGLPGGDPSHANGYMLRSGGHEILDLGDDVYTRGRPHPMIDPSTRVERLPALFDDEGTAVILLDVVIGFGASDDPAGAIVPAIRDGIARAAEAGRDVVVVASVCGTHADIQGFDEQQRKLREAGVTVLPNNAAAVRHATSLVAHAPEPSTASGAPRTMLAPPPRIAQLLTDGPSVVNIGLRSFAETLSAAGVSTVQYDWSPAAGGDPRLVALLQALDNA</sequence>
<protein>
    <submittedName>
        <fullName evidence="3">Succinyl-CoA ligase [ADP-forming] subunit alpha</fullName>
        <ecNumber evidence="3">6.2.1.5</ecNumber>
    </submittedName>
</protein>
<comment type="caution">
    <text evidence="3">The sequence shown here is derived from an EMBL/GenBank/DDBJ whole genome shotgun (WGS) entry which is preliminary data.</text>
</comment>
<accession>A0A1J5R8K7</accession>
<dbReference type="GO" id="GO:0006099">
    <property type="term" value="P:tricarboxylic acid cycle"/>
    <property type="evidence" value="ECO:0007669"/>
    <property type="project" value="TreeGrafter"/>
</dbReference>
<dbReference type="Gene3D" id="3.40.50.720">
    <property type="entry name" value="NAD(P)-binding Rossmann-like Domain"/>
    <property type="match status" value="1"/>
</dbReference>
<gene>
    <name evidence="3" type="primary">sucD_11</name>
    <name evidence="3" type="ORF">GALL_297280</name>
</gene>
<name>A0A1J5R8K7_9ZZZZ</name>
<dbReference type="GO" id="GO:0009361">
    <property type="term" value="C:succinate-CoA ligase complex (ADP-forming)"/>
    <property type="evidence" value="ECO:0007669"/>
    <property type="project" value="TreeGrafter"/>
</dbReference>
<feature type="domain" description="ATP-citrate synthase/succinyl-CoA ligase C-terminal" evidence="1">
    <location>
        <begin position="379"/>
        <end position="535"/>
    </location>
</feature>
<dbReference type="GO" id="GO:0005829">
    <property type="term" value="C:cytosol"/>
    <property type="evidence" value="ECO:0007669"/>
    <property type="project" value="TreeGrafter"/>
</dbReference>
<dbReference type="PANTHER" id="PTHR11117">
    <property type="entry name" value="SUCCINYL-COA LIGASE SUBUNIT ALPHA"/>
    <property type="match status" value="1"/>
</dbReference>
<organism evidence="3">
    <name type="scientific">mine drainage metagenome</name>
    <dbReference type="NCBI Taxonomy" id="410659"/>
    <lineage>
        <taxon>unclassified sequences</taxon>
        <taxon>metagenomes</taxon>
        <taxon>ecological metagenomes</taxon>
    </lineage>
</organism>
<reference evidence="3" key="1">
    <citation type="submission" date="2016-10" db="EMBL/GenBank/DDBJ databases">
        <title>Sequence of Gallionella enrichment culture.</title>
        <authorList>
            <person name="Poehlein A."/>
            <person name="Muehling M."/>
            <person name="Daniel R."/>
        </authorList>
    </citation>
    <scope>NUCLEOTIDE SEQUENCE</scope>
</reference>
<evidence type="ECO:0000313" key="3">
    <source>
        <dbReference type="EMBL" id="OIQ88375.1"/>
    </source>
</evidence>
<dbReference type="PANTHER" id="PTHR11117:SF24">
    <property type="entry name" value="PROTEIN FDRA"/>
    <property type="match status" value="1"/>
</dbReference>
<feature type="domain" description="CoA-binding" evidence="2">
    <location>
        <begin position="239"/>
        <end position="333"/>
    </location>
</feature>